<dbReference type="Proteomes" id="UP001158576">
    <property type="component" value="Chromosome PAR"/>
</dbReference>
<feature type="region of interest" description="Disordered" evidence="1">
    <location>
        <begin position="1"/>
        <end position="40"/>
    </location>
</feature>
<organism evidence="2 3">
    <name type="scientific">Oikopleura dioica</name>
    <name type="common">Tunicate</name>
    <dbReference type="NCBI Taxonomy" id="34765"/>
    <lineage>
        <taxon>Eukaryota</taxon>
        <taxon>Metazoa</taxon>
        <taxon>Chordata</taxon>
        <taxon>Tunicata</taxon>
        <taxon>Appendicularia</taxon>
        <taxon>Copelata</taxon>
        <taxon>Oikopleuridae</taxon>
        <taxon>Oikopleura</taxon>
    </lineage>
</organism>
<reference evidence="2 3" key="1">
    <citation type="submission" date="2021-04" db="EMBL/GenBank/DDBJ databases">
        <authorList>
            <person name="Bliznina A."/>
        </authorList>
    </citation>
    <scope>NUCLEOTIDE SEQUENCE [LARGE SCALE GENOMIC DNA]</scope>
</reference>
<name>A0ABN7S0H6_OIKDI</name>
<feature type="region of interest" description="Disordered" evidence="1">
    <location>
        <begin position="212"/>
        <end position="246"/>
    </location>
</feature>
<feature type="compositionally biased region" description="Basic residues" evidence="1">
    <location>
        <begin position="28"/>
        <end position="38"/>
    </location>
</feature>
<dbReference type="EMBL" id="OU015568">
    <property type="protein sequence ID" value="CAG5090312.1"/>
    <property type="molecule type" value="Genomic_DNA"/>
</dbReference>
<evidence type="ECO:0000313" key="3">
    <source>
        <dbReference type="Proteomes" id="UP001158576"/>
    </source>
</evidence>
<keyword evidence="3" id="KW-1185">Reference proteome</keyword>
<feature type="region of interest" description="Disordered" evidence="1">
    <location>
        <begin position="443"/>
        <end position="467"/>
    </location>
</feature>
<evidence type="ECO:0000313" key="2">
    <source>
        <dbReference type="EMBL" id="CAG5090312.1"/>
    </source>
</evidence>
<gene>
    <name evidence="2" type="ORF">OKIOD_LOCUS4108</name>
</gene>
<protein>
    <submittedName>
        <fullName evidence="2">Oidioi.mRNA.OKI2018_I69.PAR.g12550.t1.cds</fullName>
    </submittedName>
</protein>
<sequence length="467" mass="54534">MSDHESDNEELPGLGKRDLVESAEPPVKKRRKKKKRGRVLTVDDMPRKVREEFRTDQKAEKFLRLLGGLKPENVHANLTWMRRCKTGKFAEMMESELWDHFLSCFHRNYMFGRKGGFGFEKKLPSKDQLAWLEMKQWEQDSDDEELLELPSGWMERDEEPEEYMKVTNGRVEFSGKTYIKVSVMYGGGSQLDPRDTICDPTPMSEIEAQIAAEEAEDTDDDLKNPDQPKPMPMTAEEQEAARLAKQAKLEEEIREKEEEITTAKLAAETMYRGMGVEPGEENSRSRRRQEIHWDYDHKAEPDLKVGSGGVNKFISDSYGYGGYRESEMARDQWKDLSYDQTHGQGASKYRKSAYDNWDQDFEQKYKWEDFATKWAIKRKEMKFYNRQHHKYEDITDTRKQFLEKEDKRFNEKRVQADVSYWAQAAAQASMAVLAGSKDGKIDLQNAPWMKQPAPAPSNEDPRKKMSY</sequence>
<proteinExistence type="predicted"/>
<accession>A0ABN7S0H6</accession>
<evidence type="ECO:0000256" key="1">
    <source>
        <dbReference type="SAM" id="MobiDB-lite"/>
    </source>
</evidence>
<feature type="compositionally biased region" description="Acidic residues" evidence="1">
    <location>
        <begin position="1"/>
        <end position="10"/>
    </location>
</feature>